<feature type="domain" description="C2H2-type" evidence="1">
    <location>
        <begin position="359"/>
        <end position="384"/>
    </location>
</feature>
<sequence length="431" mass="47515">MDADLMDLYPFFDAADKHAMLSGGQTDWSAKYEAFSDFGPVTAQGTSFQDYQCAEKIQPEPFHQTLDDIDITYSRVGFGLPSYSGEVDTTTNLCYPGPAFPIHEGNLPPDFNYSGYATTAENQALFGQPPFVTETSSLLDCSLPMDSPNTSSSSTSSGFSPDFNYSEYAPIAETLAPFSQQPFVTGKITLPASLLDCSLPLGSPFSSTSSAFSEDDGELSGFDFGSPPFTPRGEKKMEHDDQQGMPSAPFRHRFVFYDGDTTKTLEDPIAFDPPRTHTIPKVQKVTCSMFDDVKEFGPNEMLANTADLEKYLRNARRAGPGEPTCPFPNCTVKLASTRSVGPHLRNDHHIERSASKAQVKCLLPGCNSSCTPEGGCLLRHYRQHAVEYPCPYPDCRAVTRRAYGMTKHVRAIHGAEVRNGRVFTPRFRKRD</sequence>
<proteinExistence type="predicted"/>
<keyword evidence="3" id="KW-1185">Reference proteome</keyword>
<organism evidence="2 3">
    <name type="scientific">Galerina marginata (strain CBS 339.88)</name>
    <dbReference type="NCBI Taxonomy" id="685588"/>
    <lineage>
        <taxon>Eukaryota</taxon>
        <taxon>Fungi</taxon>
        <taxon>Dikarya</taxon>
        <taxon>Basidiomycota</taxon>
        <taxon>Agaricomycotina</taxon>
        <taxon>Agaricomycetes</taxon>
        <taxon>Agaricomycetidae</taxon>
        <taxon>Agaricales</taxon>
        <taxon>Agaricineae</taxon>
        <taxon>Strophariaceae</taxon>
        <taxon>Galerina</taxon>
    </lineage>
</organism>
<feature type="domain" description="C2H2-type" evidence="1">
    <location>
        <begin position="388"/>
        <end position="413"/>
    </location>
</feature>
<dbReference type="AlphaFoldDB" id="A0A067SDJ3"/>
<reference evidence="3" key="1">
    <citation type="journal article" date="2014" name="Proc. Natl. Acad. Sci. U.S.A.">
        <title>Extensive sampling of basidiomycete genomes demonstrates inadequacy of the white-rot/brown-rot paradigm for wood decay fungi.</title>
        <authorList>
            <person name="Riley R."/>
            <person name="Salamov A.A."/>
            <person name="Brown D.W."/>
            <person name="Nagy L.G."/>
            <person name="Floudas D."/>
            <person name="Held B.W."/>
            <person name="Levasseur A."/>
            <person name="Lombard V."/>
            <person name="Morin E."/>
            <person name="Otillar R."/>
            <person name="Lindquist E.A."/>
            <person name="Sun H."/>
            <person name="LaButti K.M."/>
            <person name="Schmutz J."/>
            <person name="Jabbour D."/>
            <person name="Luo H."/>
            <person name="Baker S.E."/>
            <person name="Pisabarro A.G."/>
            <person name="Walton J.D."/>
            <person name="Blanchette R.A."/>
            <person name="Henrissat B."/>
            <person name="Martin F."/>
            <person name="Cullen D."/>
            <person name="Hibbett D.S."/>
            <person name="Grigoriev I.V."/>
        </authorList>
    </citation>
    <scope>NUCLEOTIDE SEQUENCE [LARGE SCALE GENOMIC DNA]</scope>
    <source>
        <strain evidence="3">CBS 339.88</strain>
    </source>
</reference>
<name>A0A067SDJ3_GALM3</name>
<feature type="domain" description="C2H2-type" evidence="1">
    <location>
        <begin position="323"/>
        <end position="348"/>
    </location>
</feature>
<protein>
    <recommendedName>
        <fullName evidence="1">C2H2-type domain-containing protein</fullName>
    </recommendedName>
</protein>
<evidence type="ECO:0000313" key="3">
    <source>
        <dbReference type="Proteomes" id="UP000027222"/>
    </source>
</evidence>
<dbReference type="EMBL" id="KL142431">
    <property type="protein sequence ID" value="KDR65834.1"/>
    <property type="molecule type" value="Genomic_DNA"/>
</dbReference>
<accession>A0A067SDJ3</accession>
<evidence type="ECO:0000313" key="2">
    <source>
        <dbReference type="EMBL" id="KDR65834.1"/>
    </source>
</evidence>
<dbReference type="HOGENOM" id="CLU_636224_0_0_1"/>
<evidence type="ECO:0000259" key="1">
    <source>
        <dbReference type="SMART" id="SM00355"/>
    </source>
</evidence>
<dbReference type="SMART" id="SM00355">
    <property type="entry name" value="ZnF_C2H2"/>
    <property type="match status" value="3"/>
</dbReference>
<dbReference type="InterPro" id="IPR013087">
    <property type="entry name" value="Znf_C2H2_type"/>
</dbReference>
<dbReference type="Proteomes" id="UP000027222">
    <property type="component" value="Unassembled WGS sequence"/>
</dbReference>
<gene>
    <name evidence="2" type="ORF">GALMADRAFT_148328</name>
</gene>